<organism evidence="2 5">
    <name type="scientific">Antrihabitans spumae</name>
    <dbReference type="NCBI Taxonomy" id="3373370"/>
    <lineage>
        <taxon>Bacteria</taxon>
        <taxon>Bacillati</taxon>
        <taxon>Actinomycetota</taxon>
        <taxon>Actinomycetes</taxon>
        <taxon>Mycobacteriales</taxon>
        <taxon>Nocardiaceae</taxon>
        <taxon>Antrihabitans</taxon>
    </lineage>
</organism>
<dbReference type="InterPro" id="IPR021362">
    <property type="entry name" value="DUF2834"/>
</dbReference>
<comment type="caution">
    <text evidence="2">The sequence shown here is derived from an EMBL/GenBank/DDBJ whole genome shotgun (WGS) entry which is preliminary data.</text>
</comment>
<evidence type="ECO:0000313" key="7">
    <source>
        <dbReference type="Proteomes" id="UP001609219"/>
    </source>
</evidence>
<proteinExistence type="predicted"/>
<protein>
    <submittedName>
        <fullName evidence="2">DUF2834 domain-containing protein</fullName>
    </submittedName>
</protein>
<keyword evidence="1" id="KW-0472">Membrane</keyword>
<gene>
    <name evidence="4" type="ORF">ACHIPV_29305</name>
    <name evidence="2" type="ORF">ACHIPZ_03075</name>
    <name evidence="3" type="ORF">ACHIRB_09375</name>
</gene>
<keyword evidence="7" id="KW-1185">Reference proteome</keyword>
<sequence>MTKSDKIACFIYAAVAVAALICSQWVLIDYIVGPGGVADALKATVDGHIATFVTIDLLAVAVAATVFMIVDGRRNRVPLLWLYIALVFVVAISVAFPLYLIARTRKLAKATC</sequence>
<feature type="transmembrane region" description="Helical" evidence="1">
    <location>
        <begin position="82"/>
        <end position="102"/>
    </location>
</feature>
<keyword evidence="1" id="KW-1133">Transmembrane helix</keyword>
<evidence type="ECO:0000313" key="3">
    <source>
        <dbReference type="EMBL" id="MFH5228780.1"/>
    </source>
</evidence>
<keyword evidence="1" id="KW-0812">Transmembrane</keyword>
<dbReference type="Proteomes" id="UP001609219">
    <property type="component" value="Unassembled WGS sequence"/>
</dbReference>
<dbReference type="EMBL" id="JBIMSP010000111">
    <property type="protein sequence ID" value="MFH5245930.1"/>
    <property type="molecule type" value="Genomic_DNA"/>
</dbReference>
<dbReference type="RefSeq" id="WP_395112629.1">
    <property type="nucleotide sequence ID" value="NZ_JBIMSN010000037.1"/>
</dbReference>
<feature type="transmembrane region" description="Helical" evidence="1">
    <location>
        <begin position="7"/>
        <end position="28"/>
    </location>
</feature>
<evidence type="ECO:0000313" key="2">
    <source>
        <dbReference type="EMBL" id="MFH5207204.1"/>
    </source>
</evidence>
<feature type="transmembrane region" description="Helical" evidence="1">
    <location>
        <begin position="48"/>
        <end position="70"/>
    </location>
</feature>
<dbReference type="Proteomes" id="UP001609175">
    <property type="component" value="Unassembled WGS sequence"/>
</dbReference>
<dbReference type="EMBL" id="JBIMSN010000037">
    <property type="protein sequence ID" value="MFH5228780.1"/>
    <property type="molecule type" value="Genomic_DNA"/>
</dbReference>
<evidence type="ECO:0000313" key="6">
    <source>
        <dbReference type="Proteomes" id="UP001609176"/>
    </source>
</evidence>
<name>A0ABW7JHH5_9NOCA</name>
<dbReference type="Proteomes" id="UP001609176">
    <property type="component" value="Unassembled WGS sequence"/>
</dbReference>
<evidence type="ECO:0000313" key="5">
    <source>
        <dbReference type="Proteomes" id="UP001609175"/>
    </source>
</evidence>
<reference evidence="5 6" key="1">
    <citation type="submission" date="2024-10" db="EMBL/GenBank/DDBJ databases">
        <authorList>
            <person name="Riesco R."/>
        </authorList>
    </citation>
    <scope>NUCLEOTIDE SEQUENCE [LARGE SCALE GENOMIC DNA]</scope>
    <source>
        <strain evidence="4 6">NCIMB 15448</strain>
        <strain evidence="2 5">NCIMB 15449</strain>
        <strain evidence="3 7">NCIMB 15450</strain>
    </source>
</reference>
<dbReference type="Pfam" id="PF11196">
    <property type="entry name" value="DUF2834"/>
    <property type="match status" value="1"/>
</dbReference>
<accession>A0ABW7JHH5</accession>
<evidence type="ECO:0000256" key="1">
    <source>
        <dbReference type="SAM" id="Phobius"/>
    </source>
</evidence>
<evidence type="ECO:0000313" key="4">
    <source>
        <dbReference type="EMBL" id="MFH5245930.1"/>
    </source>
</evidence>
<dbReference type="EMBL" id="JBIMSO010000010">
    <property type="protein sequence ID" value="MFH5207204.1"/>
    <property type="molecule type" value="Genomic_DNA"/>
</dbReference>